<organism evidence="2 3">
    <name type="scientific">Oedothorax gibbosus</name>
    <dbReference type="NCBI Taxonomy" id="931172"/>
    <lineage>
        <taxon>Eukaryota</taxon>
        <taxon>Metazoa</taxon>
        <taxon>Ecdysozoa</taxon>
        <taxon>Arthropoda</taxon>
        <taxon>Chelicerata</taxon>
        <taxon>Arachnida</taxon>
        <taxon>Araneae</taxon>
        <taxon>Araneomorphae</taxon>
        <taxon>Entelegynae</taxon>
        <taxon>Araneoidea</taxon>
        <taxon>Linyphiidae</taxon>
        <taxon>Erigoninae</taxon>
        <taxon>Oedothorax</taxon>
    </lineage>
</organism>
<comment type="caution">
    <text evidence="2">The sequence shown here is derived from an EMBL/GenBank/DDBJ whole genome shotgun (WGS) entry which is preliminary data.</text>
</comment>
<evidence type="ECO:0000259" key="1">
    <source>
        <dbReference type="Pfam" id="PF14529"/>
    </source>
</evidence>
<protein>
    <recommendedName>
        <fullName evidence="1">Endonuclease/exonuclease/phosphatase domain-containing protein</fullName>
    </recommendedName>
</protein>
<dbReference type="GO" id="GO:0003824">
    <property type="term" value="F:catalytic activity"/>
    <property type="evidence" value="ECO:0007669"/>
    <property type="project" value="InterPro"/>
</dbReference>
<dbReference type="InterPro" id="IPR036691">
    <property type="entry name" value="Endo/exonu/phosph_ase_sf"/>
</dbReference>
<dbReference type="Pfam" id="PF14529">
    <property type="entry name" value="Exo_endo_phos_2"/>
    <property type="match status" value="1"/>
</dbReference>
<feature type="domain" description="Endonuclease/exonuclease/phosphatase" evidence="1">
    <location>
        <begin position="112"/>
        <end position="208"/>
    </location>
</feature>
<dbReference type="AlphaFoldDB" id="A0AAV6TNE8"/>
<reference evidence="2 3" key="1">
    <citation type="journal article" date="2022" name="Nat. Ecol. Evol.">
        <title>A masculinizing supergene underlies an exaggerated male reproductive morph in a spider.</title>
        <authorList>
            <person name="Hendrickx F."/>
            <person name="De Corte Z."/>
            <person name="Sonet G."/>
            <person name="Van Belleghem S.M."/>
            <person name="Kostlbacher S."/>
            <person name="Vangestel C."/>
        </authorList>
    </citation>
    <scope>NUCLEOTIDE SEQUENCE [LARGE SCALE GENOMIC DNA]</scope>
    <source>
        <strain evidence="2">W744_W776</strain>
    </source>
</reference>
<dbReference type="Gene3D" id="3.60.10.10">
    <property type="entry name" value="Endonuclease/exonuclease/phosphatase"/>
    <property type="match status" value="1"/>
</dbReference>
<proteinExistence type="predicted"/>
<gene>
    <name evidence="2" type="ORF">JTE90_015537</name>
</gene>
<dbReference type="PANTHER" id="PTHR36688">
    <property type="entry name" value="ENDO/EXONUCLEASE/PHOSPHATASE DOMAIN-CONTAINING PROTEIN"/>
    <property type="match status" value="1"/>
</dbReference>
<name>A0AAV6TNE8_9ARAC</name>
<dbReference type="InterPro" id="IPR005135">
    <property type="entry name" value="Endo/exonuclease/phosphatase"/>
</dbReference>
<keyword evidence="3" id="KW-1185">Reference proteome</keyword>
<dbReference type="SUPFAM" id="SSF56219">
    <property type="entry name" value="DNase I-like"/>
    <property type="match status" value="1"/>
</dbReference>
<accession>A0AAV6TNE8</accession>
<dbReference type="EMBL" id="JAFNEN010001799">
    <property type="protein sequence ID" value="KAG8173404.1"/>
    <property type="molecule type" value="Genomic_DNA"/>
</dbReference>
<sequence>MENCFCLRVLHWNAGSLSQTKKSELEAKVNQLEVDVFAIVEAGIYDKDIERFNFKNYTIFNLEKTRQTAGGILVGIRDTLTSKFSIVKRMEGGVDKSEIAKIDVWKEGKHFRVFSMYSPPRNRPNFDLVEMGKKTILMGDFNAHSFEWGYDNYNAAGRELENFMSTNQLQLIYESSDTPSYLHYNGSLTNPDLIFVSSDLEDMVRQVLEDPGFGHRMILCTIRCRRGRNACGFERAKKSWNFKKANWGKFSEILENKVTDIDLVNSSADVANRVFCNMVLEAAKETIPNCKAKRFKPFWSEELKLLKKRRDTARITAEMSGIIEDVSNWRVLARDFKLELKKSKQQSFTNFVYKFKLQKGQ</sequence>
<dbReference type="InterPro" id="IPR052560">
    <property type="entry name" value="RdDP_mobile_element"/>
</dbReference>
<dbReference type="PANTHER" id="PTHR36688:SF2">
    <property type="entry name" value="ENDONUCLEASE_EXONUCLEASE_PHOSPHATASE DOMAIN-CONTAINING PROTEIN"/>
    <property type="match status" value="1"/>
</dbReference>
<evidence type="ECO:0000313" key="3">
    <source>
        <dbReference type="Proteomes" id="UP000827092"/>
    </source>
</evidence>
<dbReference type="Proteomes" id="UP000827092">
    <property type="component" value="Unassembled WGS sequence"/>
</dbReference>
<evidence type="ECO:0000313" key="2">
    <source>
        <dbReference type="EMBL" id="KAG8173404.1"/>
    </source>
</evidence>